<keyword evidence="3" id="KW-1133">Transmembrane helix</keyword>
<dbReference type="EMBL" id="BAABFX010000048">
    <property type="protein sequence ID" value="GAA4402916.1"/>
    <property type="molecule type" value="Genomic_DNA"/>
</dbReference>
<proteinExistence type="inferred from homology"/>
<evidence type="ECO:0000256" key="3">
    <source>
        <dbReference type="SAM" id="Phobius"/>
    </source>
</evidence>
<sequence length="490" mass="52772">MSRAELRYPPQTYYRSVALGTVFPGLGLLRTRWRALGAGLIAVTIAVLGFALVRLWRGGVLRSVLDASVRPEVLQWVGLGVLVGAVLWVGSIVLTAEQTWPRRQTAGRWARVAFAAVACLIIAAPASLAVQFLEIQTSVINESFGGVTDDNNNGLTGGTKQDPWAGTERVNTLLIGSDAGKDRVGVRTDSLMVVSTNTKTGDTLLIGIPRNLEFVPIPDDNPLSTVWPDGYNCGDECLMNGIWTLAEDRRDLFPGVESPGRQSTIDVVGAITGLEIDHSVVVNLRGFTALVDAMGGVEINVQERVCTDCSSRPGGGIKWTDGVERWIEPGVQRLDGHDALWYSRSRAGKDDFSRMRRQRCMAGALIDQADPVSLLRNYPQLAAVVKNNIDFDIPQQDLPAWVDLILRVQDGGSIRSLPFTNKVVSPGNPDYAEIRRLVEKSLDPPAKSTASPKPSATSSSTSTTGTEPSPSPSPTESPDDSEANELAATC</sequence>
<reference evidence="6" key="1">
    <citation type="journal article" date="2019" name="Int. J. Syst. Evol. Microbiol.">
        <title>The Global Catalogue of Microorganisms (GCM) 10K type strain sequencing project: providing services to taxonomists for standard genome sequencing and annotation.</title>
        <authorList>
            <consortium name="The Broad Institute Genomics Platform"/>
            <consortium name="The Broad Institute Genome Sequencing Center for Infectious Disease"/>
            <person name="Wu L."/>
            <person name="Ma J."/>
        </authorList>
    </citation>
    <scope>NUCLEOTIDE SEQUENCE [LARGE SCALE GENOMIC DNA]</scope>
    <source>
        <strain evidence="6">JCM 17738</strain>
    </source>
</reference>
<keyword evidence="3" id="KW-0812">Transmembrane</keyword>
<feature type="transmembrane region" description="Helical" evidence="3">
    <location>
        <begin position="109"/>
        <end position="133"/>
    </location>
</feature>
<dbReference type="PANTHER" id="PTHR33392">
    <property type="entry name" value="POLYISOPRENYL-TEICHOIC ACID--PEPTIDOGLYCAN TEICHOIC ACID TRANSFERASE TAGU"/>
    <property type="match status" value="1"/>
</dbReference>
<feature type="compositionally biased region" description="Low complexity" evidence="2">
    <location>
        <begin position="443"/>
        <end position="468"/>
    </location>
</feature>
<organism evidence="5 6">
    <name type="scientific">Ornithinibacter aureus</name>
    <dbReference type="NCBI Taxonomy" id="622664"/>
    <lineage>
        <taxon>Bacteria</taxon>
        <taxon>Bacillati</taxon>
        <taxon>Actinomycetota</taxon>
        <taxon>Actinomycetes</taxon>
        <taxon>Micrococcales</taxon>
        <taxon>Intrasporangiaceae</taxon>
        <taxon>Ornithinibacter</taxon>
    </lineage>
</organism>
<dbReference type="RefSeq" id="WP_159901714.1">
    <property type="nucleotide sequence ID" value="NZ_BAABFX010000048.1"/>
</dbReference>
<comment type="similarity">
    <text evidence="1">Belongs to the LytR/CpsA/Psr (LCP) family.</text>
</comment>
<keyword evidence="6" id="KW-1185">Reference proteome</keyword>
<protein>
    <recommendedName>
        <fullName evidence="4">Cell envelope-related transcriptional attenuator domain-containing protein</fullName>
    </recommendedName>
</protein>
<evidence type="ECO:0000256" key="1">
    <source>
        <dbReference type="ARBA" id="ARBA00006068"/>
    </source>
</evidence>
<dbReference type="InterPro" id="IPR004474">
    <property type="entry name" value="LytR_CpsA_psr"/>
</dbReference>
<name>A0ABP8KAM4_9MICO</name>
<dbReference type="Pfam" id="PF03816">
    <property type="entry name" value="LytR_cpsA_psr"/>
    <property type="match status" value="1"/>
</dbReference>
<feature type="transmembrane region" description="Helical" evidence="3">
    <location>
        <begin position="36"/>
        <end position="56"/>
    </location>
</feature>
<evidence type="ECO:0000313" key="6">
    <source>
        <dbReference type="Proteomes" id="UP001500390"/>
    </source>
</evidence>
<evidence type="ECO:0000313" key="5">
    <source>
        <dbReference type="EMBL" id="GAA4402916.1"/>
    </source>
</evidence>
<gene>
    <name evidence="5" type="ORF">GCM10023153_32440</name>
</gene>
<dbReference type="NCBIfam" id="TIGR00350">
    <property type="entry name" value="lytR_cpsA_psr"/>
    <property type="match status" value="1"/>
</dbReference>
<comment type="caution">
    <text evidence="5">The sequence shown here is derived from an EMBL/GenBank/DDBJ whole genome shotgun (WGS) entry which is preliminary data.</text>
</comment>
<evidence type="ECO:0000259" key="4">
    <source>
        <dbReference type="Pfam" id="PF03816"/>
    </source>
</evidence>
<feature type="domain" description="Cell envelope-related transcriptional attenuator" evidence="4">
    <location>
        <begin position="187"/>
        <end position="369"/>
    </location>
</feature>
<dbReference type="PANTHER" id="PTHR33392:SF6">
    <property type="entry name" value="POLYISOPRENYL-TEICHOIC ACID--PEPTIDOGLYCAN TEICHOIC ACID TRANSFERASE TAGU"/>
    <property type="match status" value="1"/>
</dbReference>
<accession>A0ABP8KAM4</accession>
<dbReference type="InterPro" id="IPR050922">
    <property type="entry name" value="LytR/CpsA/Psr_CW_biosynth"/>
</dbReference>
<evidence type="ECO:0000256" key="2">
    <source>
        <dbReference type="SAM" id="MobiDB-lite"/>
    </source>
</evidence>
<feature type="transmembrane region" description="Helical" evidence="3">
    <location>
        <begin position="76"/>
        <end position="97"/>
    </location>
</feature>
<dbReference type="Gene3D" id="3.40.630.190">
    <property type="entry name" value="LCP protein"/>
    <property type="match status" value="1"/>
</dbReference>
<feature type="region of interest" description="Disordered" evidence="2">
    <location>
        <begin position="438"/>
        <end position="490"/>
    </location>
</feature>
<dbReference type="Proteomes" id="UP001500390">
    <property type="component" value="Unassembled WGS sequence"/>
</dbReference>
<keyword evidence="3" id="KW-0472">Membrane</keyword>